<name>A0A0W0TGX1_9GAMM</name>
<dbReference type="AlphaFoldDB" id="A0A0W0TGX1"/>
<evidence type="ECO:0000313" key="5">
    <source>
        <dbReference type="Proteomes" id="UP000251942"/>
    </source>
</evidence>
<dbReference type="PATRIC" id="fig|453.4.peg.2784"/>
<evidence type="ECO:0000313" key="3">
    <source>
        <dbReference type="EMBL" id="SPX62040.1"/>
    </source>
</evidence>
<accession>A0A0W0TGX1</accession>
<proteinExistence type="predicted"/>
<dbReference type="OrthoDB" id="5637116at2"/>
<dbReference type="EMBL" id="UASS01000032">
    <property type="protein sequence ID" value="SPX62040.1"/>
    <property type="molecule type" value="Genomic_DNA"/>
</dbReference>
<protein>
    <submittedName>
        <fullName evidence="2">Uncharacterized protein</fullName>
    </submittedName>
</protein>
<keyword evidence="4" id="KW-1185">Reference proteome</keyword>
<gene>
    <name evidence="2" type="ORF">Lfee_2540</name>
    <name evidence="3" type="ORF">NCTC12022_02797</name>
</gene>
<organism evidence="2 4">
    <name type="scientific">Legionella feeleii</name>
    <dbReference type="NCBI Taxonomy" id="453"/>
    <lineage>
        <taxon>Bacteria</taxon>
        <taxon>Pseudomonadati</taxon>
        <taxon>Pseudomonadota</taxon>
        <taxon>Gammaproteobacteria</taxon>
        <taxon>Legionellales</taxon>
        <taxon>Legionellaceae</taxon>
        <taxon>Legionella</taxon>
    </lineage>
</organism>
<reference evidence="3 5" key="2">
    <citation type="submission" date="2018-06" db="EMBL/GenBank/DDBJ databases">
        <authorList>
            <consortium name="Pathogen Informatics"/>
            <person name="Doyle S."/>
        </authorList>
    </citation>
    <scope>NUCLEOTIDE SEQUENCE [LARGE SCALE GENOMIC DNA]</scope>
    <source>
        <strain evidence="3 5">NCTC12022</strain>
    </source>
</reference>
<reference evidence="2 4" key="1">
    <citation type="submission" date="2015-11" db="EMBL/GenBank/DDBJ databases">
        <title>Genomic analysis of 38 Legionella species identifies large and diverse effector repertoires.</title>
        <authorList>
            <person name="Burstein D."/>
            <person name="Amaro F."/>
            <person name="Zusman T."/>
            <person name="Lifshitz Z."/>
            <person name="Cohen O."/>
            <person name="Gilbert J.A."/>
            <person name="Pupko T."/>
            <person name="Shuman H.A."/>
            <person name="Segal G."/>
        </authorList>
    </citation>
    <scope>NUCLEOTIDE SEQUENCE [LARGE SCALE GENOMIC DNA]</scope>
    <source>
        <strain evidence="2 4">WO-44C</strain>
    </source>
</reference>
<evidence type="ECO:0000256" key="1">
    <source>
        <dbReference type="SAM" id="MobiDB-lite"/>
    </source>
</evidence>
<dbReference type="Proteomes" id="UP000251942">
    <property type="component" value="Unassembled WGS sequence"/>
</dbReference>
<dbReference type="EMBL" id="LNYB01000085">
    <property type="protein sequence ID" value="KTC94876.1"/>
    <property type="molecule type" value="Genomic_DNA"/>
</dbReference>
<dbReference type="STRING" id="453.Lfee_2540"/>
<feature type="region of interest" description="Disordered" evidence="1">
    <location>
        <begin position="222"/>
        <end position="241"/>
    </location>
</feature>
<evidence type="ECO:0000313" key="2">
    <source>
        <dbReference type="EMBL" id="KTC94876.1"/>
    </source>
</evidence>
<sequence length="241" mass="27665">MTTTIKLTLRNHEVNRLFTRELKNGVNFYEKLMGKVARLTKCCQEQRVYAVLSLHQMNESIHAIIQKFYDDIDKFEGILEKKKHLAGKTITCQPVHFPEVRFDSALAASLVELFEVYDRLISLLKTLRTAGCFNNDDDYFNNLRRYFKAVNRLLSALLLSAVKELPSMTFEEMINQDESCPHPATQHGAMDYALLVKALTSNVAPRLEEKRRQPLLSFLNRRLQADSKPASNQPSEERGSA</sequence>
<dbReference type="RefSeq" id="WP_058447392.1">
    <property type="nucleotide sequence ID" value="NZ_CAAAHT010000033.1"/>
</dbReference>
<evidence type="ECO:0000313" key="4">
    <source>
        <dbReference type="Proteomes" id="UP000054698"/>
    </source>
</evidence>
<dbReference type="Proteomes" id="UP000054698">
    <property type="component" value="Unassembled WGS sequence"/>
</dbReference>